<evidence type="ECO:0000313" key="6">
    <source>
        <dbReference type="Proteomes" id="UP000045706"/>
    </source>
</evidence>
<feature type="region of interest" description="Disordered" evidence="1">
    <location>
        <begin position="1"/>
        <end position="22"/>
    </location>
</feature>
<dbReference type="EMBL" id="CVQH01007224">
    <property type="protein sequence ID" value="CRK16168.1"/>
    <property type="molecule type" value="Genomic_DNA"/>
</dbReference>
<evidence type="ECO:0000313" key="3">
    <source>
        <dbReference type="EMBL" id="CRK32251.1"/>
    </source>
</evidence>
<dbReference type="Proteomes" id="UP000689129">
    <property type="component" value="Unassembled WGS sequence"/>
</dbReference>
<proteinExistence type="predicted"/>
<evidence type="ECO:0000256" key="1">
    <source>
        <dbReference type="SAM" id="MobiDB-lite"/>
    </source>
</evidence>
<dbReference type="EMBL" id="CVQI01024447">
    <property type="protein sequence ID" value="CRK32251.1"/>
    <property type="molecule type" value="Genomic_DNA"/>
</dbReference>
<evidence type="ECO:0000313" key="5">
    <source>
        <dbReference type="Proteomes" id="UP000044602"/>
    </source>
</evidence>
<organism evidence="2 5">
    <name type="scientific">Verticillium longisporum</name>
    <name type="common">Verticillium dahliae var. longisporum</name>
    <dbReference type="NCBI Taxonomy" id="100787"/>
    <lineage>
        <taxon>Eukaryota</taxon>
        <taxon>Fungi</taxon>
        <taxon>Dikarya</taxon>
        <taxon>Ascomycota</taxon>
        <taxon>Pezizomycotina</taxon>
        <taxon>Sordariomycetes</taxon>
        <taxon>Hypocreomycetidae</taxon>
        <taxon>Glomerellales</taxon>
        <taxon>Plectosphaerellaceae</taxon>
        <taxon>Verticillium</taxon>
    </lineage>
</organism>
<dbReference type="AlphaFoldDB" id="A0A0G4L2D6"/>
<reference evidence="4" key="2">
    <citation type="journal article" date="2021" name="Mol. Plant Pathol.">
        <title>A 20-kb lineage-specific genomic region tames virulence in pathogenic amphidiploid Verticillium longisporum.</title>
        <authorList>
            <person name="Harting R."/>
            <person name="Starke J."/>
            <person name="Kusch H."/>
            <person name="Poggeler S."/>
            <person name="Maurus I."/>
            <person name="Schluter R."/>
            <person name="Landesfeind M."/>
            <person name="Bulla I."/>
            <person name="Nowrousian M."/>
            <person name="de Jonge R."/>
            <person name="Stahlhut G."/>
            <person name="Hoff K.J."/>
            <person name="Asshauer K.P."/>
            <person name="Thurmer A."/>
            <person name="Stanke M."/>
            <person name="Daniel R."/>
            <person name="Morgenstern B."/>
            <person name="Thomma B.P.H.J."/>
            <person name="Kronstad J.W."/>
            <person name="Braus-Stromeyer S.A."/>
            <person name="Braus G.H."/>
        </authorList>
    </citation>
    <scope>NUCLEOTIDE SEQUENCE</scope>
    <source>
        <strain evidence="4">Vl32</strain>
    </source>
</reference>
<dbReference type="OrthoDB" id="4742917at2759"/>
<gene>
    <name evidence="2" type="ORF">BN1708_011669</name>
    <name evidence="3" type="ORF">BN1723_014592</name>
    <name evidence="4" type="ORF">HYQ45_016876</name>
</gene>
<sequence length="519" mass="60194">MTEAPEESSVMDLDDVETSNPDWKSQLDIAHFELIVPDDTRYGIKPGRSLEDKQADRVEGKILSERERIESQLGPRTQAEQRIIDTAELIVVRRQDIRLAQRRERRLENPSKYYVPNEVPDNNPLKRPIWRGLYDTKLRPVKYYMGHKPGDFIFRYYHLPCLPLRDPRRWVYEGQVPHMLYEYKARMVQKILPDILEALLSAMSFEENERGTDPPGLVQKLQRRGRLALTKPKIQWRIFEAWKEKVIKGRQLERYLEVLRDSHLVQEMAWLYKRVDATMPPDAFLVMTLIIPNLETVDSLAAMHDQALEARARHLLFEEGEGWRVVDPAEESRRSCAKIMKHTPYDWEKNDEADECNNEPEPDCSRVLVYTLFCEDEHPCEVDWAAVTESSGVDHPLDDPGFGWTEKPLRGDAATGPTVVPCSRHFLRQPRHPTPIRFSRCAIHEHHNQLRLQYGPDHGYYPDERFIDKTSVPDRVDISGLAVQLTLSAAARIEDEATVGRDDLSSNNSSDDTNSLNRN</sequence>
<feature type="non-terminal residue" evidence="2">
    <location>
        <position position="519"/>
    </location>
</feature>
<feature type="compositionally biased region" description="Low complexity" evidence="1">
    <location>
        <begin position="505"/>
        <end position="519"/>
    </location>
</feature>
<reference evidence="5 6" key="1">
    <citation type="submission" date="2015-05" db="EMBL/GenBank/DDBJ databases">
        <authorList>
            <person name="Fogelqvist Johan"/>
        </authorList>
    </citation>
    <scope>NUCLEOTIDE SEQUENCE [LARGE SCALE GENOMIC DNA]</scope>
    <source>
        <strain evidence="2">VL1</strain>
        <strain evidence="3">VL2</strain>
    </source>
</reference>
<evidence type="ECO:0000313" key="2">
    <source>
        <dbReference type="EMBL" id="CRK16168.1"/>
    </source>
</evidence>
<feature type="region of interest" description="Disordered" evidence="1">
    <location>
        <begin position="500"/>
        <end position="519"/>
    </location>
</feature>
<dbReference type="Proteomes" id="UP000045706">
    <property type="component" value="Unassembled WGS sequence"/>
</dbReference>
<dbReference type="EMBL" id="JAEMWZ010000525">
    <property type="protein sequence ID" value="KAG7113386.1"/>
    <property type="molecule type" value="Genomic_DNA"/>
</dbReference>
<protein>
    <submittedName>
        <fullName evidence="2">Uncharacterized protein</fullName>
    </submittedName>
</protein>
<evidence type="ECO:0000313" key="4">
    <source>
        <dbReference type="EMBL" id="KAG7113386.1"/>
    </source>
</evidence>
<keyword evidence="5" id="KW-1185">Reference proteome</keyword>
<dbReference type="Proteomes" id="UP000044602">
    <property type="component" value="Unassembled WGS sequence"/>
</dbReference>
<name>A0A0G4L2D6_VERLO</name>
<accession>A0A0G4L2D6</accession>